<organism evidence="1">
    <name type="scientific">Anguilla anguilla</name>
    <name type="common">European freshwater eel</name>
    <name type="synonym">Muraena anguilla</name>
    <dbReference type="NCBI Taxonomy" id="7936"/>
    <lineage>
        <taxon>Eukaryota</taxon>
        <taxon>Metazoa</taxon>
        <taxon>Chordata</taxon>
        <taxon>Craniata</taxon>
        <taxon>Vertebrata</taxon>
        <taxon>Euteleostomi</taxon>
        <taxon>Actinopterygii</taxon>
        <taxon>Neopterygii</taxon>
        <taxon>Teleostei</taxon>
        <taxon>Anguilliformes</taxon>
        <taxon>Anguillidae</taxon>
        <taxon>Anguilla</taxon>
    </lineage>
</organism>
<proteinExistence type="predicted"/>
<sequence>MDAHWLWMEVNAPMEMSFSPYCEM</sequence>
<accession>A0A0E9QNK1</accession>
<reference evidence="1" key="2">
    <citation type="journal article" date="2015" name="Fish Shellfish Immunol.">
        <title>Early steps in the European eel (Anguilla anguilla)-Vibrio vulnificus interaction in the gills: Role of the RtxA13 toxin.</title>
        <authorList>
            <person name="Callol A."/>
            <person name="Pajuelo D."/>
            <person name="Ebbesson L."/>
            <person name="Teles M."/>
            <person name="MacKenzie S."/>
            <person name="Amaro C."/>
        </authorList>
    </citation>
    <scope>NUCLEOTIDE SEQUENCE</scope>
</reference>
<dbReference type="AlphaFoldDB" id="A0A0E9QNK1"/>
<protein>
    <submittedName>
        <fullName evidence="1">Uncharacterized protein</fullName>
    </submittedName>
</protein>
<dbReference type="EMBL" id="GBXM01090919">
    <property type="protein sequence ID" value="JAH17658.1"/>
    <property type="molecule type" value="Transcribed_RNA"/>
</dbReference>
<evidence type="ECO:0000313" key="1">
    <source>
        <dbReference type="EMBL" id="JAH17658.1"/>
    </source>
</evidence>
<reference evidence="1" key="1">
    <citation type="submission" date="2014-11" db="EMBL/GenBank/DDBJ databases">
        <authorList>
            <person name="Amaro Gonzalez C."/>
        </authorList>
    </citation>
    <scope>NUCLEOTIDE SEQUENCE</scope>
</reference>
<name>A0A0E9QNK1_ANGAN</name>